<dbReference type="OrthoDB" id="1736223at2759"/>
<organism evidence="1 2">
    <name type="scientific">Rhododendron simsii</name>
    <name type="common">Sims's rhododendron</name>
    <dbReference type="NCBI Taxonomy" id="118357"/>
    <lineage>
        <taxon>Eukaryota</taxon>
        <taxon>Viridiplantae</taxon>
        <taxon>Streptophyta</taxon>
        <taxon>Embryophyta</taxon>
        <taxon>Tracheophyta</taxon>
        <taxon>Spermatophyta</taxon>
        <taxon>Magnoliopsida</taxon>
        <taxon>eudicotyledons</taxon>
        <taxon>Gunneridae</taxon>
        <taxon>Pentapetalae</taxon>
        <taxon>asterids</taxon>
        <taxon>Ericales</taxon>
        <taxon>Ericaceae</taxon>
        <taxon>Ericoideae</taxon>
        <taxon>Rhodoreae</taxon>
        <taxon>Rhododendron</taxon>
    </lineage>
</organism>
<dbReference type="AlphaFoldDB" id="A0A834GQD8"/>
<evidence type="ECO:0000313" key="2">
    <source>
        <dbReference type="Proteomes" id="UP000626092"/>
    </source>
</evidence>
<evidence type="ECO:0000313" key="1">
    <source>
        <dbReference type="EMBL" id="KAF7139938.1"/>
    </source>
</evidence>
<comment type="caution">
    <text evidence="1">The sequence shown here is derived from an EMBL/GenBank/DDBJ whole genome shotgun (WGS) entry which is preliminary data.</text>
</comment>
<proteinExistence type="predicted"/>
<dbReference type="Proteomes" id="UP000626092">
    <property type="component" value="Unassembled WGS sequence"/>
</dbReference>
<name>A0A834GQD8_RHOSS</name>
<keyword evidence="2" id="KW-1185">Reference proteome</keyword>
<gene>
    <name evidence="1" type="ORF">RHSIM_Rhsim06G0116600</name>
</gene>
<accession>A0A834GQD8</accession>
<dbReference type="EMBL" id="WJXA01000006">
    <property type="protein sequence ID" value="KAF7139938.1"/>
    <property type="molecule type" value="Genomic_DNA"/>
</dbReference>
<reference evidence="1" key="1">
    <citation type="submission" date="2019-11" db="EMBL/GenBank/DDBJ databases">
        <authorList>
            <person name="Liu Y."/>
            <person name="Hou J."/>
            <person name="Li T.-Q."/>
            <person name="Guan C.-H."/>
            <person name="Wu X."/>
            <person name="Wu H.-Z."/>
            <person name="Ling F."/>
            <person name="Zhang R."/>
            <person name="Shi X.-G."/>
            <person name="Ren J.-P."/>
            <person name="Chen E.-F."/>
            <person name="Sun J.-M."/>
        </authorList>
    </citation>
    <scope>NUCLEOTIDE SEQUENCE</scope>
    <source>
        <strain evidence="1">Adult_tree_wgs_1</strain>
        <tissue evidence="1">Leaves</tissue>
    </source>
</reference>
<sequence length="86" mass="9228">MKLLLPHSSSFLDLAVTGEHGVDKLPRGIGCAAGRVHEERATAGHRRGGSLVSGSQLRRISGVDDDQLRRNSAGSVPIWAGLRFLR</sequence>
<protein>
    <submittedName>
        <fullName evidence="1">Uncharacterized protein</fullName>
    </submittedName>
</protein>